<sequence>MTTGMKCVFHPEREKGSFTSHCITRSDLCHLINCTVLIDHGNELDVSFRMATTTEIATASAVMTAGAFPPALPPEIWGQIFIYVDSFTLWTSCRNVSQMLRQDAEGEIARARLLDLEIKWTCHNLLDHRWQEVPILKTCKFLKLSKDQSRAHFGLWTGYRDCAAAGIPSLEIEGFDNVPWDANHTDKIFTEAIKFSDLELFDRAHERLPWKMLEITFERFVNDPDIPGLAVSSDWRELSFEWRELLTRFYVDEQYVCSMKRKAAPDTLVLPYNERAEKSLETHKLRKAWCCRDKWERYYANEDTPLYQKANWRRVRRSHQEAGKMLNIDDLSYMAKYELRKSWIDLRYCRNTKVMRQLLTKRPNEFLQMRAIC</sequence>
<dbReference type="OrthoDB" id="3755437at2759"/>
<keyword evidence="2" id="KW-1185">Reference proteome</keyword>
<evidence type="ECO:0000313" key="1">
    <source>
        <dbReference type="EMBL" id="KAF2682195.1"/>
    </source>
</evidence>
<reference evidence="1" key="1">
    <citation type="journal article" date="2020" name="Stud. Mycol.">
        <title>101 Dothideomycetes genomes: a test case for predicting lifestyles and emergence of pathogens.</title>
        <authorList>
            <person name="Haridas S."/>
            <person name="Albert R."/>
            <person name="Binder M."/>
            <person name="Bloem J."/>
            <person name="Labutti K."/>
            <person name="Salamov A."/>
            <person name="Andreopoulos B."/>
            <person name="Baker S."/>
            <person name="Barry K."/>
            <person name="Bills G."/>
            <person name="Bluhm B."/>
            <person name="Cannon C."/>
            <person name="Castanera R."/>
            <person name="Culley D."/>
            <person name="Daum C."/>
            <person name="Ezra D."/>
            <person name="Gonzalez J."/>
            <person name="Henrissat B."/>
            <person name="Kuo A."/>
            <person name="Liang C."/>
            <person name="Lipzen A."/>
            <person name="Lutzoni F."/>
            <person name="Magnuson J."/>
            <person name="Mondo S."/>
            <person name="Nolan M."/>
            <person name="Ohm R."/>
            <person name="Pangilinan J."/>
            <person name="Park H.-J."/>
            <person name="Ramirez L."/>
            <person name="Alfaro M."/>
            <person name="Sun H."/>
            <person name="Tritt A."/>
            <person name="Yoshinaga Y."/>
            <person name="Zwiers L.-H."/>
            <person name="Turgeon B."/>
            <person name="Goodwin S."/>
            <person name="Spatafora J."/>
            <person name="Crous P."/>
            <person name="Grigoriev I."/>
        </authorList>
    </citation>
    <scope>NUCLEOTIDE SEQUENCE</scope>
    <source>
        <strain evidence="1">CBS 122367</strain>
    </source>
</reference>
<accession>A0A6G1IVR2</accession>
<evidence type="ECO:0008006" key="3">
    <source>
        <dbReference type="Google" id="ProtNLM"/>
    </source>
</evidence>
<name>A0A6G1IVR2_9PLEO</name>
<protein>
    <recommendedName>
        <fullName evidence="3">F-box domain-containing protein</fullName>
    </recommendedName>
</protein>
<dbReference type="AlphaFoldDB" id="A0A6G1IVR2"/>
<evidence type="ECO:0000313" key="2">
    <source>
        <dbReference type="Proteomes" id="UP000799291"/>
    </source>
</evidence>
<dbReference type="EMBL" id="MU005588">
    <property type="protein sequence ID" value="KAF2682195.1"/>
    <property type="molecule type" value="Genomic_DNA"/>
</dbReference>
<dbReference type="Proteomes" id="UP000799291">
    <property type="component" value="Unassembled WGS sequence"/>
</dbReference>
<gene>
    <name evidence="1" type="ORF">K458DRAFT_391224</name>
</gene>
<organism evidence="1 2">
    <name type="scientific">Lentithecium fluviatile CBS 122367</name>
    <dbReference type="NCBI Taxonomy" id="1168545"/>
    <lineage>
        <taxon>Eukaryota</taxon>
        <taxon>Fungi</taxon>
        <taxon>Dikarya</taxon>
        <taxon>Ascomycota</taxon>
        <taxon>Pezizomycotina</taxon>
        <taxon>Dothideomycetes</taxon>
        <taxon>Pleosporomycetidae</taxon>
        <taxon>Pleosporales</taxon>
        <taxon>Massarineae</taxon>
        <taxon>Lentitheciaceae</taxon>
        <taxon>Lentithecium</taxon>
    </lineage>
</organism>
<proteinExistence type="predicted"/>